<evidence type="ECO:0000313" key="2">
    <source>
        <dbReference type="EMBL" id="EPS35223.1"/>
    </source>
</evidence>
<dbReference type="Proteomes" id="UP000015100">
    <property type="component" value="Unassembled WGS sequence"/>
</dbReference>
<accession>S8B876</accession>
<name>S8B876_DACHA</name>
<gene>
    <name evidence="2" type="ORF">H072_11422</name>
</gene>
<dbReference type="OrthoDB" id="5284115at2759"/>
<organism evidence="2 3">
    <name type="scientific">Dactylellina haptotyla (strain CBS 200.50)</name>
    <name type="common">Nematode-trapping fungus</name>
    <name type="synonym">Monacrosporium haptotylum</name>
    <dbReference type="NCBI Taxonomy" id="1284197"/>
    <lineage>
        <taxon>Eukaryota</taxon>
        <taxon>Fungi</taxon>
        <taxon>Dikarya</taxon>
        <taxon>Ascomycota</taxon>
        <taxon>Pezizomycotina</taxon>
        <taxon>Orbiliomycetes</taxon>
        <taxon>Orbiliales</taxon>
        <taxon>Orbiliaceae</taxon>
        <taxon>Dactylellina</taxon>
    </lineage>
</organism>
<reference evidence="2 3" key="1">
    <citation type="journal article" date="2013" name="PLoS Genet.">
        <title>Genomic mechanisms accounting for the adaptation to parasitism in nematode-trapping fungi.</title>
        <authorList>
            <person name="Meerupati T."/>
            <person name="Andersson K.M."/>
            <person name="Friman E."/>
            <person name="Kumar D."/>
            <person name="Tunlid A."/>
            <person name="Ahren D."/>
        </authorList>
    </citation>
    <scope>NUCLEOTIDE SEQUENCE [LARGE SCALE GENOMIC DNA]</scope>
    <source>
        <strain evidence="2 3">CBS 200.50</strain>
    </source>
</reference>
<evidence type="ECO:0000313" key="3">
    <source>
        <dbReference type="Proteomes" id="UP000015100"/>
    </source>
</evidence>
<keyword evidence="1" id="KW-0732">Signal</keyword>
<feature type="chain" id="PRO_5004561034" evidence="1">
    <location>
        <begin position="21"/>
        <end position="247"/>
    </location>
</feature>
<sequence>MKLLNTIAVGLATLSPAIVAQELLPRPALEGATGVANGMTTYFNGLDGITSALTISNNLASQLDKFNNYMTNTVYPSVNPQRFMPNGQLRARTCDERKAIFQAYKNLFNALIKARQAAQAAVCRVELKVPGLTGDVRVDPLSPRARTALDTIESRIRRLWDQTANQYDSFDFYVFGCKPRFDATCQYKFVNGKNPNKDQCFPNQAMVEAVGSVTGLSSSATFGWVNIKDCQYCATGNTLPTCISLPL</sequence>
<dbReference type="EMBL" id="AQGS01001233">
    <property type="protein sequence ID" value="EPS35223.1"/>
    <property type="molecule type" value="Genomic_DNA"/>
</dbReference>
<evidence type="ECO:0000256" key="1">
    <source>
        <dbReference type="SAM" id="SignalP"/>
    </source>
</evidence>
<proteinExistence type="predicted"/>
<feature type="signal peptide" evidence="1">
    <location>
        <begin position="1"/>
        <end position="20"/>
    </location>
</feature>
<keyword evidence="3" id="KW-1185">Reference proteome</keyword>
<dbReference type="OMA" id="PNKDQCF"/>
<dbReference type="HOGENOM" id="CLU_997394_0_0_1"/>
<reference evidence="3" key="2">
    <citation type="submission" date="2013-04" db="EMBL/GenBank/DDBJ databases">
        <title>Genomic mechanisms accounting for the adaptation to parasitism in nematode-trapping fungi.</title>
        <authorList>
            <person name="Ahren D.G."/>
        </authorList>
    </citation>
    <scope>NUCLEOTIDE SEQUENCE [LARGE SCALE GENOMIC DNA]</scope>
    <source>
        <strain evidence="3">CBS 200.50</strain>
    </source>
</reference>
<comment type="caution">
    <text evidence="2">The sequence shown here is derived from an EMBL/GenBank/DDBJ whole genome shotgun (WGS) entry which is preliminary data.</text>
</comment>
<dbReference type="AlphaFoldDB" id="S8B876"/>
<protein>
    <submittedName>
        <fullName evidence="2">Uncharacterized protein</fullName>
    </submittedName>
</protein>